<name>A0A1S2LL08_9BACI</name>
<reference evidence="1 2" key="1">
    <citation type="submission" date="2016-10" db="EMBL/GenBank/DDBJ databases">
        <title>Draft genome sequences of four alkaliphilic bacteria belonging to the Anaerobacillus genus.</title>
        <authorList>
            <person name="Bassil N.M."/>
            <person name="Lloyd J.R."/>
        </authorList>
    </citation>
    <scope>NUCLEOTIDE SEQUENCE [LARGE SCALE GENOMIC DNA]</scope>
    <source>
        <strain evidence="1 2">DSM 18345</strain>
    </source>
</reference>
<accession>A0A1S2LL08</accession>
<keyword evidence="2" id="KW-1185">Reference proteome</keyword>
<gene>
    <name evidence="1" type="ORF">BKP37_11805</name>
</gene>
<dbReference type="RefSeq" id="WP_071309782.1">
    <property type="nucleotide sequence ID" value="NZ_MLQR01000029.1"/>
</dbReference>
<evidence type="ECO:0008006" key="3">
    <source>
        <dbReference type="Google" id="ProtNLM"/>
    </source>
</evidence>
<evidence type="ECO:0000313" key="2">
    <source>
        <dbReference type="Proteomes" id="UP000179524"/>
    </source>
</evidence>
<protein>
    <recommendedName>
        <fullName evidence="3">Flagellar hook-length control protein-like C-terminal domain-containing protein</fullName>
    </recommendedName>
</protein>
<comment type="caution">
    <text evidence="1">The sequence shown here is derived from an EMBL/GenBank/DDBJ whole genome shotgun (WGS) entry which is preliminary data.</text>
</comment>
<dbReference type="Proteomes" id="UP000179524">
    <property type="component" value="Unassembled WGS sequence"/>
</dbReference>
<proteinExistence type="predicted"/>
<dbReference type="AlphaFoldDB" id="A0A1S2LL08"/>
<evidence type="ECO:0000313" key="1">
    <source>
        <dbReference type="EMBL" id="OIJ13182.1"/>
    </source>
</evidence>
<dbReference type="EMBL" id="MLQR01000029">
    <property type="protein sequence ID" value="OIJ13182.1"/>
    <property type="molecule type" value="Genomic_DNA"/>
</dbReference>
<organism evidence="1 2">
    <name type="scientific">Anaerobacillus alkalilacustris</name>
    <dbReference type="NCBI Taxonomy" id="393763"/>
    <lineage>
        <taxon>Bacteria</taxon>
        <taxon>Bacillati</taxon>
        <taxon>Bacillota</taxon>
        <taxon>Bacilli</taxon>
        <taxon>Bacillales</taxon>
        <taxon>Bacillaceae</taxon>
        <taxon>Anaerobacillus</taxon>
    </lineage>
</organism>
<sequence>MFQSIMVDSFINGLDPIHQKSISLTSGQIFNGKIIKIYPGQLATLKMNGVTLTARLEAALTVDKRYWFQVEPGDGISKLKVIESVRENGKSDSRASENLFSRIGVSSNRLTEMVINYLAKEEIAFSVAQMKHGVEILQNVKIPKEDGLAILKVLIERDLPITSDSFLAVKSVIEGKGLSIQLHEFSEMLQVIKGNHPVLQQLHHTIQIILKESTIKDDQNEVKHFPTTIATLITRIGLQYERDVLQSINQNEENREGVLLQLKSLLIKSQQIYLPGKLEEKINSILHRITAQQLLSVNHEGPISNYAVAIPLVLSGIPTDLSIQWQGKKQRNGELNPDHCRILFYINLEHLKETVIDVQIQNRIVSLHIINENEKPIKLISYLQPLLKEGLLNLDYQLSSIKWSQSIQSKAKDKGNVLRQESTYVQTSKVYQGVDIRI</sequence>
<dbReference type="OrthoDB" id="2351076at2"/>